<dbReference type="RefSeq" id="WP_025363448.1">
    <property type="nucleotide sequence ID" value="NZ_CP006681.1"/>
</dbReference>
<proteinExistence type="predicted"/>
<protein>
    <submittedName>
        <fullName evidence="1">Uncharacterized protein</fullName>
    </submittedName>
</protein>
<dbReference type="KEGG" id="scq:SCULI_v1c08830"/>
<reference evidence="1 2" key="1">
    <citation type="journal article" date="2014" name="Genome Biol. Evol.">
        <title>Molecular evolution of the substrate utilization strategies and putative virulence factors in mosquito-associated Spiroplasma species.</title>
        <authorList>
            <person name="Chang T.H."/>
            <person name="Lo W.S."/>
            <person name="Ku C."/>
            <person name="Chen L.L."/>
            <person name="Kuo C.H."/>
        </authorList>
    </citation>
    <scope>NUCLEOTIDE SEQUENCE [LARGE SCALE GENOMIC DNA]</scope>
    <source>
        <strain evidence="1">AES-1</strain>
    </source>
</reference>
<name>W6A7Y0_9MOLU</name>
<dbReference type="Proteomes" id="UP000019267">
    <property type="component" value="Chromosome"/>
</dbReference>
<evidence type="ECO:0000313" key="2">
    <source>
        <dbReference type="Proteomes" id="UP000019267"/>
    </source>
</evidence>
<dbReference type="PATRIC" id="fig|1276246.3.peg.878"/>
<dbReference type="AlphaFoldDB" id="W6A7Y0"/>
<organism evidence="1 2">
    <name type="scientific">Spiroplasma culicicola AES-1</name>
    <dbReference type="NCBI Taxonomy" id="1276246"/>
    <lineage>
        <taxon>Bacteria</taxon>
        <taxon>Bacillati</taxon>
        <taxon>Mycoplasmatota</taxon>
        <taxon>Mollicutes</taxon>
        <taxon>Entomoplasmatales</taxon>
        <taxon>Spiroplasmataceae</taxon>
        <taxon>Spiroplasma</taxon>
    </lineage>
</organism>
<sequence>MKKILTVLTSINLIGPVVLPIQAYVINKIDYNILFRDIISSSFAYSGAWENADNDPNIPYWAYTNLDTNYSKVFSKVIKNNSYQQKNHTFLEFNIDFTLLGGNYKIAKNQYNLNVLNNVYIVFQTQAGQPAHNKVAGWPETIERISIYDILNNGNNYNKEGNNYNWGEWAALKHNFSTSWNSDKSNLKIVWKTKECRVKATKWSNGLYYRVTLENYDIEIPRIA</sequence>
<accession>W6A7Y0</accession>
<keyword evidence="2" id="KW-1185">Reference proteome</keyword>
<dbReference type="HOGENOM" id="CLU_1234377_0_0_14"/>
<gene>
    <name evidence="1" type="ORF">SCULI_v1c08830</name>
</gene>
<dbReference type="EMBL" id="CP006681">
    <property type="protein sequence ID" value="AHI53223.1"/>
    <property type="molecule type" value="Genomic_DNA"/>
</dbReference>
<evidence type="ECO:0000313" key="1">
    <source>
        <dbReference type="EMBL" id="AHI53223.1"/>
    </source>
</evidence>